<accession>A0AAN9FBH3</accession>
<evidence type="ECO:0000256" key="1">
    <source>
        <dbReference type="SAM" id="MobiDB-lite"/>
    </source>
</evidence>
<comment type="caution">
    <text evidence="2">The sequence shown here is derived from an EMBL/GenBank/DDBJ whole genome shotgun (WGS) entry which is preliminary data.</text>
</comment>
<evidence type="ECO:0000313" key="3">
    <source>
        <dbReference type="Proteomes" id="UP001372338"/>
    </source>
</evidence>
<proteinExistence type="predicted"/>
<dbReference type="EMBL" id="JAYWIO010000003">
    <property type="protein sequence ID" value="KAK7273492.1"/>
    <property type="molecule type" value="Genomic_DNA"/>
</dbReference>
<feature type="compositionally biased region" description="Basic and acidic residues" evidence="1">
    <location>
        <begin position="11"/>
        <end position="26"/>
    </location>
</feature>
<name>A0AAN9FBH3_CROPI</name>
<feature type="region of interest" description="Disordered" evidence="1">
    <location>
        <begin position="1"/>
        <end position="34"/>
    </location>
</feature>
<dbReference type="Proteomes" id="UP001372338">
    <property type="component" value="Unassembled WGS sequence"/>
</dbReference>
<sequence>MDESANPEITLHQEKENERGKSRDIECGGGEVGNIPDLERHRVIMDLDKDDGAMMTVKEVSGAAVQG</sequence>
<evidence type="ECO:0000313" key="2">
    <source>
        <dbReference type="EMBL" id="KAK7273492.1"/>
    </source>
</evidence>
<gene>
    <name evidence="2" type="ORF">RIF29_14543</name>
</gene>
<protein>
    <submittedName>
        <fullName evidence="2">Uncharacterized protein</fullName>
    </submittedName>
</protein>
<reference evidence="2 3" key="1">
    <citation type="submission" date="2024-01" db="EMBL/GenBank/DDBJ databases">
        <title>The genomes of 5 underutilized Papilionoideae crops provide insights into root nodulation and disease resistanc.</title>
        <authorList>
            <person name="Yuan L."/>
        </authorList>
    </citation>
    <scope>NUCLEOTIDE SEQUENCE [LARGE SCALE GENOMIC DNA]</scope>
    <source>
        <strain evidence="2">ZHUSHIDOU_FW_LH</strain>
        <tissue evidence="2">Leaf</tissue>
    </source>
</reference>
<keyword evidence="3" id="KW-1185">Reference proteome</keyword>
<organism evidence="2 3">
    <name type="scientific">Crotalaria pallida</name>
    <name type="common">Smooth rattlebox</name>
    <name type="synonym">Crotalaria striata</name>
    <dbReference type="NCBI Taxonomy" id="3830"/>
    <lineage>
        <taxon>Eukaryota</taxon>
        <taxon>Viridiplantae</taxon>
        <taxon>Streptophyta</taxon>
        <taxon>Embryophyta</taxon>
        <taxon>Tracheophyta</taxon>
        <taxon>Spermatophyta</taxon>
        <taxon>Magnoliopsida</taxon>
        <taxon>eudicotyledons</taxon>
        <taxon>Gunneridae</taxon>
        <taxon>Pentapetalae</taxon>
        <taxon>rosids</taxon>
        <taxon>fabids</taxon>
        <taxon>Fabales</taxon>
        <taxon>Fabaceae</taxon>
        <taxon>Papilionoideae</taxon>
        <taxon>50 kb inversion clade</taxon>
        <taxon>genistoids sensu lato</taxon>
        <taxon>core genistoids</taxon>
        <taxon>Crotalarieae</taxon>
        <taxon>Crotalaria</taxon>
    </lineage>
</organism>
<dbReference type="AlphaFoldDB" id="A0AAN9FBH3"/>